<protein>
    <submittedName>
        <fullName evidence="2">Uncharacterized protein</fullName>
    </submittedName>
</protein>
<dbReference type="AlphaFoldDB" id="A0A8S2EK88"/>
<evidence type="ECO:0000256" key="1">
    <source>
        <dbReference type="SAM" id="MobiDB-lite"/>
    </source>
</evidence>
<dbReference type="Proteomes" id="UP000677228">
    <property type="component" value="Unassembled WGS sequence"/>
</dbReference>
<sequence>MTNRQYQQQPGGRDQYLDNCFLLCINRDNERDIPQVMQLEGSVMRDLCSGVSGRGGLTVQRSQRQQDNEQDYDDISPLRQHDYSTTTDQSKQKSWQDRVSNRGYSDRSRDRDYDERDGVLSDRDRDRGYSGRERAHGHDDRDKEHDYYTPNQYSRRGITPQQQQGRQHSGKSDDELSIYEVYIPTDTLQRLSDRRSDQVIIDFENGQSRSLMNQSERGDEYQSEQQQGSNQRHDLHTPYSGPFFPADQQQPTFHPSHQNAVNVRRHVIPQNSIPQNLMEAQLAMYAQNKAQIDAVSEQGQPAAVQQQTSVQPSSTIHQSISRQPQQSSPFGMINQGLRDISQGVSTAGQTMQQIPSSSMTFIHPTPEPPRLNTPVQQSPPRHHTSIPAVTVEVEESVAEGEGTEDGETSSKQSKSKKIDKHGTTNKLESTKADKHSGHSSKDKMAGGNSKDKRDISGKKDKKDKNSKGGKSGGKDDKKSKSGKKKKK</sequence>
<gene>
    <name evidence="2" type="ORF">OVA965_LOCUS22534</name>
    <name evidence="3" type="ORF">TMI583_LOCUS23244</name>
</gene>
<feature type="compositionally biased region" description="Basic and acidic residues" evidence="1">
    <location>
        <begin position="90"/>
        <end position="147"/>
    </location>
</feature>
<comment type="caution">
    <text evidence="2">The sequence shown here is derived from an EMBL/GenBank/DDBJ whole genome shotgun (WGS) entry which is preliminary data.</text>
</comment>
<dbReference type="EMBL" id="CAJNOK010012752">
    <property type="protein sequence ID" value="CAF1170289.1"/>
    <property type="molecule type" value="Genomic_DNA"/>
</dbReference>
<feature type="region of interest" description="Disordered" evidence="1">
    <location>
        <begin position="202"/>
        <end position="239"/>
    </location>
</feature>
<dbReference type="Proteomes" id="UP000682733">
    <property type="component" value="Unassembled WGS sequence"/>
</dbReference>
<feature type="region of interest" description="Disordered" evidence="1">
    <location>
        <begin position="55"/>
        <end position="177"/>
    </location>
</feature>
<organism evidence="2 4">
    <name type="scientific">Didymodactylos carnosus</name>
    <dbReference type="NCBI Taxonomy" id="1234261"/>
    <lineage>
        <taxon>Eukaryota</taxon>
        <taxon>Metazoa</taxon>
        <taxon>Spiralia</taxon>
        <taxon>Gnathifera</taxon>
        <taxon>Rotifera</taxon>
        <taxon>Eurotatoria</taxon>
        <taxon>Bdelloidea</taxon>
        <taxon>Philodinida</taxon>
        <taxon>Philodinidae</taxon>
        <taxon>Didymodactylos</taxon>
    </lineage>
</organism>
<name>A0A8S2EK88_9BILA</name>
<feature type="region of interest" description="Disordered" evidence="1">
    <location>
        <begin position="358"/>
        <end position="487"/>
    </location>
</feature>
<feature type="compositionally biased region" description="Polar residues" evidence="1">
    <location>
        <begin position="205"/>
        <end position="215"/>
    </location>
</feature>
<accession>A0A8S2EK88</accession>
<proteinExistence type="predicted"/>
<evidence type="ECO:0000313" key="2">
    <source>
        <dbReference type="EMBL" id="CAF1170289.1"/>
    </source>
</evidence>
<feature type="compositionally biased region" description="Polar residues" evidence="1">
    <location>
        <begin position="149"/>
        <end position="167"/>
    </location>
</feature>
<feature type="compositionally biased region" description="Low complexity" evidence="1">
    <location>
        <begin position="300"/>
        <end position="329"/>
    </location>
</feature>
<feature type="region of interest" description="Disordered" evidence="1">
    <location>
        <begin position="298"/>
        <end position="333"/>
    </location>
</feature>
<evidence type="ECO:0000313" key="3">
    <source>
        <dbReference type="EMBL" id="CAF3981543.1"/>
    </source>
</evidence>
<evidence type="ECO:0000313" key="4">
    <source>
        <dbReference type="Proteomes" id="UP000677228"/>
    </source>
</evidence>
<reference evidence="2" key="1">
    <citation type="submission" date="2021-02" db="EMBL/GenBank/DDBJ databases">
        <authorList>
            <person name="Nowell W R."/>
        </authorList>
    </citation>
    <scope>NUCLEOTIDE SEQUENCE</scope>
</reference>
<feature type="compositionally biased region" description="Basic and acidic residues" evidence="1">
    <location>
        <begin position="428"/>
        <end position="479"/>
    </location>
</feature>
<feature type="compositionally biased region" description="Acidic residues" evidence="1">
    <location>
        <begin position="392"/>
        <end position="407"/>
    </location>
</feature>
<dbReference type="EMBL" id="CAJOBA010034274">
    <property type="protein sequence ID" value="CAF3981543.1"/>
    <property type="molecule type" value="Genomic_DNA"/>
</dbReference>